<dbReference type="GeneID" id="6081978"/>
<reference evidence="2 3" key="1">
    <citation type="journal article" date="2008" name="Nature">
        <title>The genome of Laccaria bicolor provides insights into mycorrhizal symbiosis.</title>
        <authorList>
            <person name="Martin F."/>
            <person name="Aerts A."/>
            <person name="Ahren D."/>
            <person name="Brun A."/>
            <person name="Danchin E.G.J."/>
            <person name="Duchaussoy F."/>
            <person name="Gibon J."/>
            <person name="Kohler A."/>
            <person name="Lindquist E."/>
            <person name="Pereda V."/>
            <person name="Salamov A."/>
            <person name="Shapiro H.J."/>
            <person name="Wuyts J."/>
            <person name="Blaudez D."/>
            <person name="Buee M."/>
            <person name="Brokstein P."/>
            <person name="Canbaeck B."/>
            <person name="Cohen D."/>
            <person name="Courty P.E."/>
            <person name="Coutinho P.M."/>
            <person name="Delaruelle C."/>
            <person name="Detter J.C."/>
            <person name="Deveau A."/>
            <person name="DiFazio S."/>
            <person name="Duplessis S."/>
            <person name="Fraissinet-Tachet L."/>
            <person name="Lucic E."/>
            <person name="Frey-Klett P."/>
            <person name="Fourrey C."/>
            <person name="Feussner I."/>
            <person name="Gay G."/>
            <person name="Grimwood J."/>
            <person name="Hoegger P.J."/>
            <person name="Jain P."/>
            <person name="Kilaru S."/>
            <person name="Labbe J."/>
            <person name="Lin Y.C."/>
            <person name="Legue V."/>
            <person name="Le Tacon F."/>
            <person name="Marmeisse R."/>
            <person name="Melayah D."/>
            <person name="Montanini B."/>
            <person name="Muratet M."/>
            <person name="Nehls U."/>
            <person name="Niculita-Hirzel H."/>
            <person name="Oudot-Le Secq M.P."/>
            <person name="Peter M."/>
            <person name="Quesneville H."/>
            <person name="Rajashekar B."/>
            <person name="Reich M."/>
            <person name="Rouhier N."/>
            <person name="Schmutz J."/>
            <person name="Yin T."/>
            <person name="Chalot M."/>
            <person name="Henrissat B."/>
            <person name="Kuees U."/>
            <person name="Lucas S."/>
            <person name="Van de Peer Y."/>
            <person name="Podila G.K."/>
            <person name="Polle A."/>
            <person name="Pukkila P.J."/>
            <person name="Richardson P.M."/>
            <person name="Rouze P."/>
            <person name="Sanders I.R."/>
            <person name="Stajich J.E."/>
            <person name="Tunlid A."/>
            <person name="Tuskan G."/>
            <person name="Grigoriev I.V."/>
        </authorList>
    </citation>
    <scope>NUCLEOTIDE SEQUENCE [LARGE SCALE GENOMIC DNA]</scope>
    <source>
        <strain evidence="3">S238N-H82 / ATCC MYA-4686</strain>
    </source>
</reference>
<feature type="region of interest" description="Disordered" evidence="1">
    <location>
        <begin position="1"/>
        <end position="34"/>
    </location>
</feature>
<dbReference type="Proteomes" id="UP000001194">
    <property type="component" value="Unassembled WGS sequence"/>
</dbReference>
<evidence type="ECO:0000313" key="2">
    <source>
        <dbReference type="EMBL" id="EDR02914.1"/>
    </source>
</evidence>
<accession>B0DR05</accession>
<feature type="compositionally biased region" description="Polar residues" evidence="1">
    <location>
        <begin position="1"/>
        <end position="10"/>
    </location>
</feature>
<dbReference type="EMBL" id="DS547127">
    <property type="protein sequence ID" value="EDR02914.1"/>
    <property type="molecule type" value="Genomic_DNA"/>
</dbReference>
<dbReference type="KEGG" id="lbc:LACBIDRAFT_307773"/>
<name>B0DR05_LACBS</name>
<proteinExistence type="predicted"/>
<dbReference type="AlphaFoldDB" id="B0DR05"/>
<organism evidence="3">
    <name type="scientific">Laccaria bicolor (strain S238N-H82 / ATCC MYA-4686)</name>
    <name type="common">Bicoloured deceiver</name>
    <name type="synonym">Laccaria laccata var. bicolor</name>
    <dbReference type="NCBI Taxonomy" id="486041"/>
    <lineage>
        <taxon>Eukaryota</taxon>
        <taxon>Fungi</taxon>
        <taxon>Dikarya</taxon>
        <taxon>Basidiomycota</taxon>
        <taxon>Agaricomycotina</taxon>
        <taxon>Agaricomycetes</taxon>
        <taxon>Agaricomycetidae</taxon>
        <taxon>Agaricales</taxon>
        <taxon>Agaricineae</taxon>
        <taxon>Hydnangiaceae</taxon>
        <taxon>Laccaria</taxon>
    </lineage>
</organism>
<dbReference type="InParanoid" id="B0DR05"/>
<feature type="compositionally biased region" description="Basic and acidic residues" evidence="1">
    <location>
        <begin position="11"/>
        <end position="25"/>
    </location>
</feature>
<keyword evidence="3" id="KW-1185">Reference proteome</keyword>
<dbReference type="RefSeq" id="XP_001886337.1">
    <property type="nucleotide sequence ID" value="XM_001886302.1"/>
</dbReference>
<gene>
    <name evidence="2" type="ORF">LACBIDRAFT_307773</name>
</gene>
<evidence type="ECO:0000313" key="3">
    <source>
        <dbReference type="Proteomes" id="UP000001194"/>
    </source>
</evidence>
<evidence type="ECO:0000256" key="1">
    <source>
        <dbReference type="SAM" id="MobiDB-lite"/>
    </source>
</evidence>
<sequence length="76" mass="9080">MSSRQQSPNTHYDDHSILNRNSERAAKRHRKILHRSHKARYSSYHSSWRCEAYFGSNLWETHGVLKFSLKMSFVTQ</sequence>
<protein>
    <submittedName>
        <fullName evidence="2">Predicted protein</fullName>
    </submittedName>
</protein>
<dbReference type="HOGENOM" id="CLU_2654921_0_0_1"/>